<keyword evidence="2" id="KW-0732">Signal</keyword>
<dbReference type="PANTHER" id="PTHR30483">
    <property type="entry name" value="LEUCINE-SPECIFIC-BINDING PROTEIN"/>
    <property type="match status" value="1"/>
</dbReference>
<feature type="domain" description="Leucine-binding protein" evidence="3">
    <location>
        <begin position="31"/>
        <end position="386"/>
    </location>
</feature>
<dbReference type="InterPro" id="IPR028081">
    <property type="entry name" value="Leu-bd"/>
</dbReference>
<protein>
    <submittedName>
        <fullName evidence="4">ABC transporter substrate-binding protein</fullName>
    </submittedName>
</protein>
<name>A0A933GM76_UNCTE</name>
<evidence type="ECO:0000259" key="3">
    <source>
        <dbReference type="Pfam" id="PF13458"/>
    </source>
</evidence>
<dbReference type="EMBL" id="JACQWF010000225">
    <property type="protein sequence ID" value="MBI4595705.1"/>
    <property type="molecule type" value="Genomic_DNA"/>
</dbReference>
<evidence type="ECO:0000256" key="1">
    <source>
        <dbReference type="ARBA" id="ARBA00010062"/>
    </source>
</evidence>
<evidence type="ECO:0000256" key="2">
    <source>
        <dbReference type="ARBA" id="ARBA00022729"/>
    </source>
</evidence>
<dbReference type="AlphaFoldDB" id="A0A933GM76"/>
<proteinExistence type="inferred from homology"/>
<organism evidence="4 5">
    <name type="scientific">Tectimicrobiota bacterium</name>
    <dbReference type="NCBI Taxonomy" id="2528274"/>
    <lineage>
        <taxon>Bacteria</taxon>
        <taxon>Pseudomonadati</taxon>
        <taxon>Nitrospinota/Tectimicrobiota group</taxon>
        <taxon>Candidatus Tectimicrobiota</taxon>
    </lineage>
</organism>
<reference evidence="4" key="1">
    <citation type="submission" date="2020-07" db="EMBL/GenBank/DDBJ databases">
        <title>Huge and variable diversity of episymbiotic CPR bacteria and DPANN archaea in groundwater ecosystems.</title>
        <authorList>
            <person name="He C.Y."/>
            <person name="Keren R."/>
            <person name="Whittaker M."/>
            <person name="Farag I.F."/>
            <person name="Doudna J."/>
            <person name="Cate J.H.D."/>
            <person name="Banfield J.F."/>
        </authorList>
    </citation>
    <scope>NUCLEOTIDE SEQUENCE</scope>
    <source>
        <strain evidence="4">NC_groundwater_1482_Ag_S-0.65um_47_24</strain>
    </source>
</reference>
<dbReference type="InterPro" id="IPR028082">
    <property type="entry name" value="Peripla_BP_I"/>
</dbReference>
<dbReference type="SUPFAM" id="SSF53822">
    <property type="entry name" value="Periplasmic binding protein-like I"/>
    <property type="match status" value="1"/>
</dbReference>
<dbReference type="Proteomes" id="UP000772181">
    <property type="component" value="Unassembled WGS sequence"/>
</dbReference>
<evidence type="ECO:0000313" key="5">
    <source>
        <dbReference type="Proteomes" id="UP000772181"/>
    </source>
</evidence>
<evidence type="ECO:0000313" key="4">
    <source>
        <dbReference type="EMBL" id="MBI4595705.1"/>
    </source>
</evidence>
<gene>
    <name evidence="4" type="ORF">HY730_04915</name>
</gene>
<sequence>MVKKGMIFCLTILAALLLGRGFSSGFQDEGTLRIGQMNEISGPFGETGLEAFFISDFSVKQINDMGGVKVDGKMVKLDKRNYDSACNPEQGINVTRKMATEDKVLVIVGPGCSSVAEPAYGLLQKKLDDANDIGLQVTIFTDIATKFGIEKISPWAVRNTGNEKLMYDDLFAQLKKLYNVKTVAIGYEKNFTHSKGTYELAYKAAAEKYDIKIVEVQDWLTDDTDFSVQITKLKRAKADLLATAAHHPTLCRAMQEAKRQGWTPKLHLGITSAAIQQTLDICKDVVENLIIPTNFLPLPGRPAEVYNKILEASKDKWHMTHHNSSSYEVFWMIKKAIEETDIKNRPETLQQDRRKFRDALVKFRDFPGLMGPITFEERQATKVHLMGQVKGGKWVQWQPTSK</sequence>
<dbReference type="Gene3D" id="3.40.50.2300">
    <property type="match status" value="2"/>
</dbReference>
<comment type="similarity">
    <text evidence="1">Belongs to the leucine-binding protein family.</text>
</comment>
<dbReference type="InterPro" id="IPR051010">
    <property type="entry name" value="BCAA_transport"/>
</dbReference>
<accession>A0A933GM76</accession>
<dbReference type="PANTHER" id="PTHR30483:SF6">
    <property type="entry name" value="PERIPLASMIC BINDING PROTEIN OF ABC TRANSPORTER FOR NATURAL AMINO ACIDS"/>
    <property type="match status" value="1"/>
</dbReference>
<dbReference type="Pfam" id="PF13458">
    <property type="entry name" value="Peripla_BP_6"/>
    <property type="match status" value="1"/>
</dbReference>
<comment type="caution">
    <text evidence="4">The sequence shown here is derived from an EMBL/GenBank/DDBJ whole genome shotgun (WGS) entry which is preliminary data.</text>
</comment>